<dbReference type="AlphaFoldDB" id="A0A067M871"/>
<keyword evidence="8" id="KW-1185">Reference proteome</keyword>
<dbReference type="Pfam" id="PF05730">
    <property type="entry name" value="CFEM"/>
    <property type="match status" value="1"/>
</dbReference>
<sequence>MRTTLALSPLLAISAFAFALNIRMTPTTTTAAPVSTVGIPHCILKCAEVAAKSTGCSDITNAPCVCNSMPFLNSSEVCIVSKCPELHGQAHAILGTICAGVPTTLDLSFTTETVFPAPTGV</sequence>
<dbReference type="Proteomes" id="UP000027195">
    <property type="component" value="Unassembled WGS sequence"/>
</dbReference>
<dbReference type="InterPro" id="IPR008427">
    <property type="entry name" value="Extracellular_membr_CFEM_dom"/>
</dbReference>
<keyword evidence="4" id="KW-1015">Disulfide bond</keyword>
<evidence type="ECO:0000313" key="7">
    <source>
        <dbReference type="EMBL" id="KDQ11973.1"/>
    </source>
</evidence>
<proteinExistence type="predicted"/>
<dbReference type="EMBL" id="KL198053">
    <property type="protein sequence ID" value="KDQ11973.1"/>
    <property type="molecule type" value="Genomic_DNA"/>
</dbReference>
<feature type="signal peptide" evidence="5">
    <location>
        <begin position="1"/>
        <end position="19"/>
    </location>
</feature>
<accession>A0A067M871</accession>
<comment type="subcellular location">
    <subcellularLocation>
        <location evidence="1">Secreted</location>
    </subcellularLocation>
</comment>
<protein>
    <recommendedName>
        <fullName evidence="6">CFEM domain-containing protein</fullName>
    </recommendedName>
</protein>
<dbReference type="InParanoid" id="A0A067M871"/>
<dbReference type="OrthoDB" id="3065412at2759"/>
<evidence type="ECO:0000313" key="8">
    <source>
        <dbReference type="Proteomes" id="UP000027195"/>
    </source>
</evidence>
<dbReference type="PROSITE" id="PS52012">
    <property type="entry name" value="CFEM"/>
    <property type="match status" value="1"/>
</dbReference>
<reference evidence="8" key="1">
    <citation type="journal article" date="2014" name="Proc. Natl. Acad. Sci. U.S.A.">
        <title>Extensive sampling of basidiomycete genomes demonstrates inadequacy of the white-rot/brown-rot paradigm for wood decay fungi.</title>
        <authorList>
            <person name="Riley R."/>
            <person name="Salamov A.A."/>
            <person name="Brown D.W."/>
            <person name="Nagy L.G."/>
            <person name="Floudas D."/>
            <person name="Held B.W."/>
            <person name="Levasseur A."/>
            <person name="Lombard V."/>
            <person name="Morin E."/>
            <person name="Otillar R."/>
            <person name="Lindquist E.A."/>
            <person name="Sun H."/>
            <person name="LaButti K.M."/>
            <person name="Schmutz J."/>
            <person name="Jabbour D."/>
            <person name="Luo H."/>
            <person name="Baker S.E."/>
            <person name="Pisabarro A.G."/>
            <person name="Walton J.D."/>
            <person name="Blanchette R.A."/>
            <person name="Henrissat B."/>
            <person name="Martin F."/>
            <person name="Cullen D."/>
            <person name="Hibbett D.S."/>
            <person name="Grigoriev I.V."/>
        </authorList>
    </citation>
    <scope>NUCLEOTIDE SEQUENCE [LARGE SCALE GENOMIC DNA]</scope>
    <source>
        <strain evidence="8">FD-172 SS1</strain>
    </source>
</reference>
<name>A0A067M871_BOTB1</name>
<feature type="chain" id="PRO_5001641178" description="CFEM domain-containing protein" evidence="5">
    <location>
        <begin position="20"/>
        <end position="121"/>
    </location>
</feature>
<evidence type="ECO:0000256" key="5">
    <source>
        <dbReference type="SAM" id="SignalP"/>
    </source>
</evidence>
<feature type="domain" description="CFEM" evidence="6">
    <location>
        <begin position="14"/>
        <end position="121"/>
    </location>
</feature>
<evidence type="ECO:0000256" key="4">
    <source>
        <dbReference type="ARBA" id="ARBA00023157"/>
    </source>
</evidence>
<dbReference type="HOGENOM" id="CLU_2049310_0_0_1"/>
<evidence type="ECO:0000259" key="6">
    <source>
        <dbReference type="PROSITE" id="PS52012"/>
    </source>
</evidence>
<evidence type="ECO:0000256" key="2">
    <source>
        <dbReference type="ARBA" id="ARBA00022525"/>
    </source>
</evidence>
<keyword evidence="2" id="KW-0964">Secreted</keyword>
<keyword evidence="3 5" id="KW-0732">Signal</keyword>
<organism evidence="7 8">
    <name type="scientific">Botryobasidium botryosum (strain FD-172 SS1)</name>
    <dbReference type="NCBI Taxonomy" id="930990"/>
    <lineage>
        <taxon>Eukaryota</taxon>
        <taxon>Fungi</taxon>
        <taxon>Dikarya</taxon>
        <taxon>Basidiomycota</taxon>
        <taxon>Agaricomycotina</taxon>
        <taxon>Agaricomycetes</taxon>
        <taxon>Cantharellales</taxon>
        <taxon>Botryobasidiaceae</taxon>
        <taxon>Botryobasidium</taxon>
    </lineage>
</organism>
<evidence type="ECO:0000256" key="1">
    <source>
        <dbReference type="ARBA" id="ARBA00004613"/>
    </source>
</evidence>
<gene>
    <name evidence="7" type="ORF">BOTBODRAFT_189475</name>
</gene>
<evidence type="ECO:0000256" key="3">
    <source>
        <dbReference type="ARBA" id="ARBA00022729"/>
    </source>
</evidence>
<dbReference type="GO" id="GO:0005576">
    <property type="term" value="C:extracellular region"/>
    <property type="evidence" value="ECO:0007669"/>
    <property type="project" value="UniProtKB-SubCell"/>
</dbReference>